<dbReference type="InterPro" id="IPR052261">
    <property type="entry name" value="Glycosyltransferase_13"/>
</dbReference>
<organism evidence="22 23">
    <name type="scientific">Pristionchus mayeri</name>
    <dbReference type="NCBI Taxonomy" id="1317129"/>
    <lineage>
        <taxon>Eukaryota</taxon>
        <taxon>Metazoa</taxon>
        <taxon>Ecdysozoa</taxon>
        <taxon>Nematoda</taxon>
        <taxon>Chromadorea</taxon>
        <taxon>Rhabditida</taxon>
        <taxon>Rhabditina</taxon>
        <taxon>Diplogasteromorpha</taxon>
        <taxon>Diplogasteroidea</taxon>
        <taxon>Neodiplogasteridae</taxon>
        <taxon>Pristionchus</taxon>
    </lineage>
</organism>
<comment type="subcellular location">
    <subcellularLocation>
        <location evidence="2">Cytoplasm</location>
        <location evidence="2">Perinuclear region</location>
    </subcellularLocation>
    <subcellularLocation>
        <location evidence="1 20">Golgi apparatus membrane</location>
        <topology evidence="1 20">Single-pass type II membrane protein</topology>
    </subcellularLocation>
</comment>
<dbReference type="EC" id="2.4.1.101" evidence="17 20"/>
<evidence type="ECO:0000256" key="1">
    <source>
        <dbReference type="ARBA" id="ARBA00004323"/>
    </source>
</evidence>
<dbReference type="FunFam" id="3.10.180.20:FF:000001">
    <property type="entry name" value="alpha-1,3-mannosyl-glycoprotein 2-beta-N-acetylglucosaminyltransferase"/>
    <property type="match status" value="1"/>
</dbReference>
<dbReference type="InterPro" id="IPR004139">
    <property type="entry name" value="Glyco_trans_13"/>
</dbReference>
<comment type="cofactor">
    <cofactor evidence="20">
        <name>Mn(2+)</name>
        <dbReference type="ChEBI" id="CHEBI:29035"/>
    </cofactor>
    <text evidence="20">The cofactor is mostly bound to the substrate.</text>
</comment>
<evidence type="ECO:0000256" key="18">
    <source>
        <dbReference type="ARBA" id="ARBA00041712"/>
    </source>
</evidence>
<keyword evidence="15 20" id="KW-0464">Manganese</keyword>
<proteinExistence type="inferred from homology"/>
<evidence type="ECO:0000256" key="7">
    <source>
        <dbReference type="ARBA" id="ARBA00022679"/>
    </source>
</evidence>
<evidence type="ECO:0000256" key="14">
    <source>
        <dbReference type="ARBA" id="ARBA00023157"/>
    </source>
</evidence>
<dbReference type="FunFam" id="3.90.550.10:FF:000055">
    <property type="entry name" value="Alpha-1,3-mannosyl-glycoprotein 2-beta-N-acetylglucosaminyltransferase"/>
    <property type="match status" value="1"/>
</dbReference>
<evidence type="ECO:0000256" key="10">
    <source>
        <dbReference type="ARBA" id="ARBA00022968"/>
    </source>
</evidence>
<comment type="caution">
    <text evidence="22">The sequence shown here is derived from an EMBL/GenBank/DDBJ whole genome shotgun (WGS) entry which is preliminary data.</text>
</comment>
<evidence type="ECO:0000313" key="22">
    <source>
        <dbReference type="EMBL" id="GMR32105.1"/>
    </source>
</evidence>
<evidence type="ECO:0000256" key="4">
    <source>
        <dbReference type="ARBA" id="ARBA00006492"/>
    </source>
</evidence>
<keyword evidence="8 20" id="KW-0812">Transmembrane</keyword>
<dbReference type="GO" id="GO:0048471">
    <property type="term" value="C:perinuclear region of cytoplasm"/>
    <property type="evidence" value="ECO:0007669"/>
    <property type="project" value="UniProtKB-SubCell"/>
</dbReference>
<dbReference type="SUPFAM" id="SSF53448">
    <property type="entry name" value="Nucleotide-diphospho-sugar transferases"/>
    <property type="match status" value="1"/>
</dbReference>
<comment type="similarity">
    <text evidence="4 20">Belongs to the glycosyltransferase 13 family.</text>
</comment>
<keyword evidence="13 20" id="KW-0472">Membrane</keyword>
<accession>A0AAN5C645</accession>
<dbReference type="PANTHER" id="PTHR10468">
    <property type="entry name" value="PROTEIN O-LINKED-MANNOSE BETA-1,2-N-ACETYLGLUCOSAMINYLTRANSFERASE 1/ALPHA-1,3-MANNOSYL-GLYCOPROTEIN 2-BETA-N-ACETYLGLUCOSAMINYLTRANSFERASE"/>
    <property type="match status" value="1"/>
</dbReference>
<keyword evidence="6 20" id="KW-0328">Glycosyltransferase</keyword>
<dbReference type="InterPro" id="IPR029044">
    <property type="entry name" value="Nucleotide-diphossugar_trans"/>
</dbReference>
<evidence type="ECO:0000256" key="15">
    <source>
        <dbReference type="ARBA" id="ARBA00023211"/>
    </source>
</evidence>
<feature type="coiled-coil region" evidence="21">
    <location>
        <begin position="76"/>
        <end position="103"/>
    </location>
</feature>
<keyword evidence="7" id="KW-0808">Transferase</keyword>
<reference evidence="23" key="1">
    <citation type="submission" date="2022-10" db="EMBL/GenBank/DDBJ databases">
        <title>Genome assembly of Pristionchus species.</title>
        <authorList>
            <person name="Yoshida K."/>
            <person name="Sommer R.J."/>
        </authorList>
    </citation>
    <scope>NUCLEOTIDE SEQUENCE [LARGE SCALE GENOMIC DNA]</scope>
    <source>
        <strain evidence="23">RS5460</strain>
    </source>
</reference>
<keyword evidence="10 20" id="KW-0735">Signal-anchor</keyword>
<dbReference type="Gene3D" id="3.10.180.20">
    <property type="entry name" value="N-Acetylglucosaminyltransferase I, Domain 2"/>
    <property type="match status" value="1"/>
</dbReference>
<evidence type="ECO:0000256" key="6">
    <source>
        <dbReference type="ARBA" id="ARBA00022676"/>
    </source>
</evidence>
<dbReference type="AlphaFoldDB" id="A0AAN5C645"/>
<evidence type="ECO:0000256" key="21">
    <source>
        <dbReference type="SAM" id="Coils"/>
    </source>
</evidence>
<sequence>ERPWNLISCDTISNWSKMLPRCSNASIFLVVLLTASLWIYLFYNYIHSPAVYSTSSISENEIPELSKRVEKLDLLVAEERVALRGMREELEAAQRDNQVFAESAIKGGVSSFSGAWPDPIPVLVFVCNRAEALRNHLTHLIRTRPSASRFPIVVSQDCDSDDVRETVDSFGDQVLYVKHLSGATADIKIPPNHVRYTTYYRIARHYKLGLEHVFDKLGYTSVIITEDDLDVAPDFFEYFSATRKFLAEDDTLFCVSAWNDNGKENLIDLNDAGRLYRTDFFSGLGWMMSADLWKEFAPIWPTGFWDDWMRDPLRRKDRKCIRPEISRTSMSVQGKTGASKGLFFDKHLIKVKLNPKPVNFTSLDLSYLRRENYDIDFHRLVYEESILMSSDDAQKELINPARVNERPIRIEYTGNIDYIQKADRLHVMHDFKAGVPRTAYQGVVNCFINERRVFLAPDRNVITKYDPSWHVPDNMEDV</sequence>
<evidence type="ECO:0000256" key="9">
    <source>
        <dbReference type="ARBA" id="ARBA00022723"/>
    </source>
</evidence>
<name>A0AAN5C645_9BILA</name>
<dbReference type="Pfam" id="PF03071">
    <property type="entry name" value="GNT-I"/>
    <property type="match status" value="1"/>
</dbReference>
<evidence type="ECO:0000256" key="13">
    <source>
        <dbReference type="ARBA" id="ARBA00023136"/>
    </source>
</evidence>
<feature type="non-terminal residue" evidence="22">
    <location>
        <position position="1"/>
    </location>
</feature>
<keyword evidence="12 20" id="KW-0333">Golgi apparatus</keyword>
<dbReference type="GO" id="GO:0030145">
    <property type="term" value="F:manganese ion binding"/>
    <property type="evidence" value="ECO:0007669"/>
    <property type="project" value="UniProtKB-UniRule"/>
</dbReference>
<evidence type="ECO:0000256" key="12">
    <source>
        <dbReference type="ARBA" id="ARBA00023034"/>
    </source>
</evidence>
<evidence type="ECO:0000313" key="23">
    <source>
        <dbReference type="Proteomes" id="UP001328107"/>
    </source>
</evidence>
<protein>
    <recommendedName>
        <fullName evidence="17 20">Alpha-1,3-mannosyl-glycoprotein 2-beta-N-acetylglucosaminyltransferase</fullName>
        <shortName evidence="20">GNT-I</shortName>
        <shortName evidence="20">GlcNAc-T I</shortName>
        <ecNumber evidence="17 20">2.4.1.101</ecNumber>
    </recommendedName>
    <alternativeName>
        <fullName evidence="18 20">N-glycosyl-oligosaccharide-glycoprotein N-acetylglucosaminyltransferase I</fullName>
    </alternativeName>
</protein>
<dbReference type="PANTHER" id="PTHR10468:SF0">
    <property type="entry name" value="ALPHA-1,3-MANNOSYL-GLYCOPROTEIN 2-BETA-N-ACETYLGLUCOSAMINYLTRANSFERASE"/>
    <property type="match status" value="1"/>
</dbReference>
<evidence type="ECO:0000256" key="11">
    <source>
        <dbReference type="ARBA" id="ARBA00022989"/>
    </source>
</evidence>
<evidence type="ECO:0000256" key="20">
    <source>
        <dbReference type="RuleBase" id="RU368119"/>
    </source>
</evidence>
<dbReference type="Gene3D" id="3.90.550.10">
    <property type="entry name" value="Spore Coat Polysaccharide Biosynthesis Protein SpsA, Chain A"/>
    <property type="match status" value="1"/>
</dbReference>
<dbReference type="GO" id="GO:0006487">
    <property type="term" value="P:protein N-linked glycosylation"/>
    <property type="evidence" value="ECO:0007669"/>
    <property type="project" value="TreeGrafter"/>
</dbReference>
<dbReference type="EMBL" id="BTRK01000001">
    <property type="protein sequence ID" value="GMR32105.1"/>
    <property type="molecule type" value="Genomic_DNA"/>
</dbReference>
<evidence type="ECO:0000256" key="17">
    <source>
        <dbReference type="ARBA" id="ARBA00038949"/>
    </source>
</evidence>
<keyword evidence="23" id="KW-1185">Reference proteome</keyword>
<dbReference type="Proteomes" id="UP001328107">
    <property type="component" value="Unassembled WGS sequence"/>
</dbReference>
<comment type="catalytic activity">
    <reaction evidence="19 20">
        <text>N(4)-(alpha-D-Man-(1-&gt;3)-[alpha-D-Man-(1-&gt;3)-[alpha-D-Man-(1-&gt;6)]-alpha-D-Man-(1-&gt;6)]-beta-D-Man-(1-&gt;4)-beta-D-GlcNAc-(1-&gt;4)-beta-D-GlcNAc)-L-asparaginyl-[protein] (N-glucan mannose isomer 5A1,2) + UDP-N-acetyl-alpha-D-glucosamine = N(4)-{beta-D-GlcNAc-(1-&gt;2)-alpha-D-Man-(1-&gt;3)-[alpha-D-Man-(1-&gt;3)-[alpha-D-Man-(1-&gt;6)]-alpha-D-Man-(1-&gt;6)]-beta-D-Man-(1-&gt;4)-beta-D-GlcNAc-(1-&gt;4)-beta-D-GlcNAc}-L-asparaginyl-[protein] + UDP + H(+)</text>
        <dbReference type="Rhea" id="RHEA:11456"/>
        <dbReference type="Rhea" id="RHEA-COMP:14367"/>
        <dbReference type="Rhea" id="RHEA-COMP:14368"/>
        <dbReference type="ChEBI" id="CHEBI:15378"/>
        <dbReference type="ChEBI" id="CHEBI:57705"/>
        <dbReference type="ChEBI" id="CHEBI:58223"/>
        <dbReference type="ChEBI" id="CHEBI:59087"/>
        <dbReference type="ChEBI" id="CHEBI:60625"/>
        <dbReference type="EC" id="2.4.1.101"/>
    </reaction>
</comment>
<dbReference type="GO" id="GO:0000139">
    <property type="term" value="C:Golgi membrane"/>
    <property type="evidence" value="ECO:0007669"/>
    <property type="project" value="UniProtKB-SubCell"/>
</dbReference>
<keyword evidence="14" id="KW-1015">Disulfide bond</keyword>
<keyword evidence="5" id="KW-0963">Cytoplasm</keyword>
<evidence type="ECO:0000256" key="16">
    <source>
        <dbReference type="ARBA" id="ARBA00037706"/>
    </source>
</evidence>
<comment type="function">
    <text evidence="16 20">Initiates complex N-linked carbohydrate formation. Essential for the conversion of high-mannose to hybrid and complex N-glycans.</text>
</comment>
<evidence type="ECO:0000256" key="19">
    <source>
        <dbReference type="ARBA" id="ARBA00049421"/>
    </source>
</evidence>
<dbReference type="GO" id="GO:0003827">
    <property type="term" value="F:alpha-1,3-mannosylglycoprotein 2-beta-N-acetylglucosaminyltransferase activity"/>
    <property type="evidence" value="ECO:0007669"/>
    <property type="project" value="UniProtKB-UniRule"/>
</dbReference>
<evidence type="ECO:0000256" key="5">
    <source>
        <dbReference type="ARBA" id="ARBA00022490"/>
    </source>
</evidence>
<evidence type="ECO:0000256" key="8">
    <source>
        <dbReference type="ARBA" id="ARBA00022692"/>
    </source>
</evidence>
<feature type="transmembrane region" description="Helical" evidence="20">
    <location>
        <begin position="25"/>
        <end position="46"/>
    </location>
</feature>
<evidence type="ECO:0000256" key="2">
    <source>
        <dbReference type="ARBA" id="ARBA00004556"/>
    </source>
</evidence>
<keyword evidence="9 20" id="KW-0479">Metal-binding</keyword>
<evidence type="ECO:0000256" key="3">
    <source>
        <dbReference type="ARBA" id="ARBA00004922"/>
    </source>
</evidence>
<gene>
    <name evidence="22" type="ORF">PMAYCL1PPCAC_02300</name>
</gene>
<keyword evidence="21" id="KW-0175">Coiled coil</keyword>
<keyword evidence="11 20" id="KW-1133">Transmembrane helix</keyword>
<comment type="pathway">
    <text evidence="3 20">Protein modification; protein glycosylation.</text>
</comment>